<dbReference type="Proteomes" id="UP000198922">
    <property type="component" value="Unassembled WGS sequence"/>
</dbReference>
<feature type="transmembrane region" description="Helical" evidence="6">
    <location>
        <begin position="231"/>
        <end position="250"/>
    </location>
</feature>
<feature type="transmembrane region" description="Helical" evidence="6">
    <location>
        <begin position="207"/>
        <end position="225"/>
    </location>
</feature>
<name>A0A1G7IVG2_9RHOB</name>
<dbReference type="InterPro" id="IPR035952">
    <property type="entry name" value="Rhomboid-like_sf"/>
</dbReference>
<dbReference type="Gene3D" id="1.20.1540.10">
    <property type="entry name" value="Rhomboid-like"/>
    <property type="match status" value="1"/>
</dbReference>
<evidence type="ECO:0000256" key="3">
    <source>
        <dbReference type="ARBA" id="ARBA00022989"/>
    </source>
</evidence>
<feature type="transmembrane region" description="Helical" evidence="6">
    <location>
        <begin position="150"/>
        <end position="170"/>
    </location>
</feature>
<keyword evidence="3 6" id="KW-1133">Transmembrane helix</keyword>
<keyword evidence="8" id="KW-0378">Hydrolase</keyword>
<keyword evidence="2 6" id="KW-0812">Transmembrane</keyword>
<evidence type="ECO:0000256" key="5">
    <source>
        <dbReference type="SAM" id="MobiDB-lite"/>
    </source>
</evidence>
<feature type="compositionally biased region" description="Low complexity" evidence="5">
    <location>
        <begin position="39"/>
        <end position="48"/>
    </location>
</feature>
<dbReference type="Pfam" id="PF01694">
    <property type="entry name" value="Rhomboid"/>
    <property type="match status" value="1"/>
</dbReference>
<accession>A0A1G7IVG2</accession>
<keyword evidence="9" id="KW-1185">Reference proteome</keyword>
<feature type="compositionally biased region" description="Polar residues" evidence="5">
    <location>
        <begin position="1"/>
        <end position="12"/>
    </location>
</feature>
<feature type="domain" description="Peptidase S54 rhomboid" evidence="7">
    <location>
        <begin position="115"/>
        <end position="248"/>
    </location>
</feature>
<dbReference type="InterPro" id="IPR022764">
    <property type="entry name" value="Peptidase_S54_rhomboid_dom"/>
</dbReference>
<feature type="transmembrane region" description="Helical" evidence="6">
    <location>
        <begin position="59"/>
        <end position="87"/>
    </location>
</feature>
<feature type="transmembrane region" description="Helical" evidence="6">
    <location>
        <begin position="176"/>
        <end position="195"/>
    </location>
</feature>
<dbReference type="EMBL" id="FNAT01000008">
    <property type="protein sequence ID" value="SDF16588.1"/>
    <property type="molecule type" value="Genomic_DNA"/>
</dbReference>
<keyword evidence="8" id="KW-0645">Protease</keyword>
<dbReference type="GO" id="GO:0006508">
    <property type="term" value="P:proteolysis"/>
    <property type="evidence" value="ECO:0007669"/>
    <property type="project" value="UniProtKB-KW"/>
</dbReference>
<organism evidence="8 9">
    <name type="scientific">Limimaricola pyoseonensis</name>
    <dbReference type="NCBI Taxonomy" id="521013"/>
    <lineage>
        <taxon>Bacteria</taxon>
        <taxon>Pseudomonadati</taxon>
        <taxon>Pseudomonadota</taxon>
        <taxon>Alphaproteobacteria</taxon>
        <taxon>Rhodobacterales</taxon>
        <taxon>Paracoccaceae</taxon>
        <taxon>Limimaricola</taxon>
    </lineage>
</organism>
<sequence>MGVPENVSNHAATLNDAAPEARMSTTKRNHELRAPPARPSGAAPVSAAAPAPRGGRAAVLWLLALALVLPELALSLADLGGAAIWRARAYQNGAFWVGLLHDWRPNYAVQPALMFLSYSIWHAGPLHLLGNLSGLAWLGPPLLARLAARGLLAVWLAGVLGGGAGFALLSRAPEPMVGASGAVFGLAGAWVALGARARAGRRLWRWIGGWLLLLVAVNLLGWVMADGQLAWQTHLGGALAGAAAAALMPTKRGTT</sequence>
<evidence type="ECO:0000256" key="1">
    <source>
        <dbReference type="ARBA" id="ARBA00004141"/>
    </source>
</evidence>
<evidence type="ECO:0000313" key="8">
    <source>
        <dbReference type="EMBL" id="SDF16588.1"/>
    </source>
</evidence>
<keyword evidence="4 6" id="KW-0472">Membrane</keyword>
<evidence type="ECO:0000259" key="7">
    <source>
        <dbReference type="Pfam" id="PF01694"/>
    </source>
</evidence>
<evidence type="ECO:0000313" key="9">
    <source>
        <dbReference type="Proteomes" id="UP000198922"/>
    </source>
</evidence>
<gene>
    <name evidence="8" type="ORF">SAMN04488567_3539</name>
</gene>
<dbReference type="AlphaFoldDB" id="A0A1G7IVG2"/>
<dbReference type="PANTHER" id="PTHR43066">
    <property type="entry name" value="RHOMBOID-RELATED PROTEIN"/>
    <property type="match status" value="1"/>
</dbReference>
<proteinExistence type="predicted"/>
<evidence type="ECO:0000256" key="2">
    <source>
        <dbReference type="ARBA" id="ARBA00022692"/>
    </source>
</evidence>
<comment type="subcellular location">
    <subcellularLocation>
        <location evidence="1">Membrane</location>
        <topology evidence="1">Multi-pass membrane protein</topology>
    </subcellularLocation>
</comment>
<evidence type="ECO:0000256" key="4">
    <source>
        <dbReference type="ARBA" id="ARBA00023136"/>
    </source>
</evidence>
<dbReference type="GO" id="GO:0016020">
    <property type="term" value="C:membrane"/>
    <property type="evidence" value="ECO:0007669"/>
    <property type="project" value="UniProtKB-SubCell"/>
</dbReference>
<evidence type="ECO:0000256" key="6">
    <source>
        <dbReference type="SAM" id="Phobius"/>
    </source>
</evidence>
<feature type="region of interest" description="Disordered" evidence="5">
    <location>
        <begin position="1"/>
        <end position="48"/>
    </location>
</feature>
<dbReference type="GO" id="GO:0004252">
    <property type="term" value="F:serine-type endopeptidase activity"/>
    <property type="evidence" value="ECO:0007669"/>
    <property type="project" value="InterPro"/>
</dbReference>
<dbReference type="STRING" id="521013.SAMN04488567_3539"/>
<dbReference type="SUPFAM" id="SSF144091">
    <property type="entry name" value="Rhomboid-like"/>
    <property type="match status" value="1"/>
</dbReference>
<dbReference type="PANTHER" id="PTHR43066:SF11">
    <property type="entry name" value="PEPTIDASE S54 RHOMBOID DOMAIN-CONTAINING PROTEIN"/>
    <property type="match status" value="1"/>
</dbReference>
<reference evidence="9" key="1">
    <citation type="submission" date="2016-10" db="EMBL/GenBank/DDBJ databases">
        <authorList>
            <person name="Varghese N."/>
            <person name="Submissions S."/>
        </authorList>
    </citation>
    <scope>NUCLEOTIDE SEQUENCE [LARGE SCALE GENOMIC DNA]</scope>
    <source>
        <strain evidence="9">DSM 21424</strain>
    </source>
</reference>
<protein>
    <submittedName>
        <fullName evidence="8">Membrane associated serine protease, rhomboid family</fullName>
    </submittedName>
</protein>